<keyword evidence="2" id="KW-0812">Transmembrane</keyword>
<dbReference type="EMBL" id="JALIEB010000003">
    <property type="protein sequence ID" value="MCV3271113.1"/>
    <property type="molecule type" value="Genomic_DNA"/>
</dbReference>
<sequence>MNTDPADTPRRRLKKRYVLPPVLLVLLAACVAAAVFWVKDRDIIVPGWVRAEIEQRLAEAVPEAQISFGELLLIVDEGWRPRARVRDVRVSAPDGSEIVTFSEMRASLSMTGLLKRQIELKSVDVSGVFLTLRRGPGGVRLSGGLEAGGVAREAPNLAQLVADLDDLLLRPGLARLRSASLQALTLRYEDERANRAWTIDGGRLSLDRADTALVLSVDLAVLGGGAEVATISASYAGEIGALASDFGVTFANVDAADVAVQGPAFGWLRALDAPISGSLRGGVNEDSSFDPLNATFQIGAGVIQPTPESRAIPIDSARSYFTYTPATRRLVFDELAVDSKWISGRIDGSAQLADDGQGRIEDLVGQLRLTDLRINPADFYDEPVAVAAAELDFRLTPQPFALQLGRLQVIDQGHVLTASGKLTADSRGWDIAVDAQMDQYGSDRLMELWPEHVAPKTRRWLSENLFDGQMHDISGALRWQAGRDPETYLGFDFDQADVRFLKQMPHILDAKGHASLLKDRFVLVVDEGAVEAPEGGAVDIAGSSFIVPDVTAKDGTPGVVRLLTDSSVTAALSMLDQPPLNVLGKADLPVQLADGRAQTAGTLALPLVKDVPVEAVEFDVTGRITDIRSAALIKDRVLSVPLLDLVASDEAVRVSGQGTLDDVPFDATWGQPLGDPGAPGQVTGQIEISPATLEALNIELPPDYMSGAGTADVAVTLVKGAPPALQLTSDLRGIGLSIPSVGWAKRPGTPADFEVVAQLSDVPVVERLALDAPGLRARGDVTLKEAGLLDRVRLSELQLGGWLDAQVDLIGRGQGVPIGVVLRGGTIDLRRADALDNATSGETTQLTVALDRLQVTDAIAITSVRGDFTTGGGLDGTFSGRINRGAEVSGRMIPQGGRSAIRLTAQDAGAVFASANVVQQVRGGAFELLLLPVGTGGAFDGKLRVQDTSVVDAPAMAALLNAVSIVGLFNIEGSDSLFFTDVNADFRLSPRRITLREGSAVGPSMGLSMDGIYATDTGQLQMQGVITPVYILNGIGSIFTRPGEGLFAFNYTIGGTVRDPDVSVNPLTALTPGGIRDLFRRPRPDVPLVEGEEPPPPPPPREPRTFTRGEDR</sequence>
<dbReference type="RefSeq" id="WP_263843429.1">
    <property type="nucleotide sequence ID" value="NZ_JALIEB010000003.1"/>
</dbReference>
<evidence type="ECO:0000313" key="3">
    <source>
        <dbReference type="EMBL" id="MCV3271113.1"/>
    </source>
</evidence>
<evidence type="ECO:0000313" key="4">
    <source>
        <dbReference type="Proteomes" id="UP001208690"/>
    </source>
</evidence>
<gene>
    <name evidence="3" type="ORF">MUB52_06710</name>
</gene>
<feature type="compositionally biased region" description="Basic and acidic residues" evidence="1">
    <location>
        <begin position="1101"/>
        <end position="1112"/>
    </location>
</feature>
<keyword evidence="2" id="KW-1133">Transmembrane helix</keyword>
<keyword evidence="2" id="KW-0472">Membrane</keyword>
<evidence type="ECO:0000256" key="2">
    <source>
        <dbReference type="SAM" id="Phobius"/>
    </source>
</evidence>
<evidence type="ECO:0000256" key="1">
    <source>
        <dbReference type="SAM" id="MobiDB-lite"/>
    </source>
</evidence>
<reference evidence="3 4" key="1">
    <citation type="submission" date="2022-04" db="EMBL/GenBank/DDBJ databases">
        <title>Roseobacter sp. WL0113 is a bacterium isolated from neritic sediment.</title>
        <authorList>
            <person name="Wang L."/>
            <person name="He W."/>
            <person name="Zhang D.-F."/>
        </authorList>
    </citation>
    <scope>NUCLEOTIDE SEQUENCE [LARGE SCALE GENOMIC DNA]</scope>
    <source>
        <strain evidence="3 4">WL0113</strain>
    </source>
</reference>
<name>A0ABT3BC21_9RHOB</name>
<accession>A0ABT3BC21</accession>
<keyword evidence="4" id="KW-1185">Reference proteome</keyword>
<protein>
    <submittedName>
        <fullName evidence="3">DUF3971 domain-containing protein</fullName>
    </submittedName>
</protein>
<organism evidence="3 4">
    <name type="scientific">Roseobacter sinensis</name>
    <dbReference type="NCBI Taxonomy" id="2931391"/>
    <lineage>
        <taxon>Bacteria</taxon>
        <taxon>Pseudomonadati</taxon>
        <taxon>Pseudomonadota</taxon>
        <taxon>Alphaproteobacteria</taxon>
        <taxon>Rhodobacterales</taxon>
        <taxon>Roseobacteraceae</taxon>
        <taxon>Roseobacter</taxon>
    </lineage>
</organism>
<proteinExistence type="predicted"/>
<comment type="caution">
    <text evidence="3">The sequence shown here is derived from an EMBL/GenBank/DDBJ whole genome shotgun (WGS) entry which is preliminary data.</text>
</comment>
<feature type="transmembrane region" description="Helical" evidence="2">
    <location>
        <begin position="17"/>
        <end position="38"/>
    </location>
</feature>
<feature type="region of interest" description="Disordered" evidence="1">
    <location>
        <begin position="1075"/>
        <end position="1112"/>
    </location>
</feature>
<dbReference type="Proteomes" id="UP001208690">
    <property type="component" value="Unassembled WGS sequence"/>
</dbReference>